<organism evidence="1">
    <name type="scientific">marine sediment metagenome</name>
    <dbReference type="NCBI Taxonomy" id="412755"/>
    <lineage>
        <taxon>unclassified sequences</taxon>
        <taxon>metagenomes</taxon>
        <taxon>ecological metagenomes</taxon>
    </lineage>
</organism>
<reference evidence="1" key="1">
    <citation type="journal article" date="2014" name="Front. Microbiol.">
        <title>High frequency of phylogenetically diverse reductive dehalogenase-homologous genes in deep subseafloor sedimentary metagenomes.</title>
        <authorList>
            <person name="Kawai M."/>
            <person name="Futagami T."/>
            <person name="Toyoda A."/>
            <person name="Takaki Y."/>
            <person name="Nishi S."/>
            <person name="Hori S."/>
            <person name="Arai W."/>
            <person name="Tsubouchi T."/>
            <person name="Morono Y."/>
            <person name="Uchiyama I."/>
            <person name="Ito T."/>
            <person name="Fujiyama A."/>
            <person name="Inagaki F."/>
            <person name="Takami H."/>
        </authorList>
    </citation>
    <scope>NUCLEOTIDE SEQUENCE</scope>
    <source>
        <strain evidence="1">Expedition CK06-06</strain>
    </source>
</reference>
<dbReference type="EMBL" id="BARV01013286">
    <property type="protein sequence ID" value="GAI13662.1"/>
    <property type="molecule type" value="Genomic_DNA"/>
</dbReference>
<comment type="caution">
    <text evidence="1">The sequence shown here is derived from an EMBL/GenBank/DDBJ whole genome shotgun (WGS) entry which is preliminary data.</text>
</comment>
<sequence>MPSLGNHVDYIIAKIAGVEYVKHYMEDYGMQGIILRGTCINRGYHGRYADFHKGSNIANYTSLIVHHLKI</sequence>
<name>X1L2U5_9ZZZZ</name>
<evidence type="ECO:0000313" key="1">
    <source>
        <dbReference type="EMBL" id="GAI13662.1"/>
    </source>
</evidence>
<gene>
    <name evidence="1" type="ORF">S06H3_24092</name>
</gene>
<protein>
    <submittedName>
        <fullName evidence="1">Uncharacterized protein</fullName>
    </submittedName>
</protein>
<proteinExistence type="predicted"/>
<accession>X1L2U5</accession>
<dbReference type="AlphaFoldDB" id="X1L2U5"/>